<sequence length="106" mass="12628">MAFNFQERALNEPLPAKAFSGCRFHPRCPEAREVCRQDEPVLKEVMKGHLLACHFATYTRHTDFLQHAQVNRCRNYFNIRSGTSFIIRRPCCFWRYKQKDENLFSV</sequence>
<protein>
    <submittedName>
        <fullName evidence="4">Oligopeptide/dipeptide ABC transporter, ATP-binding protein, C-terminal domain-containing protein</fullName>
    </submittedName>
</protein>
<evidence type="ECO:0000313" key="5">
    <source>
        <dbReference type="Proteomes" id="UP000184529"/>
    </source>
</evidence>
<accession>A0A1M6JUK9</accession>
<keyword evidence="3 4" id="KW-0067">ATP-binding</keyword>
<keyword evidence="1" id="KW-0813">Transport</keyword>
<keyword evidence="5" id="KW-1185">Reference proteome</keyword>
<dbReference type="AlphaFoldDB" id="A0A1M6JUK9"/>
<evidence type="ECO:0000256" key="1">
    <source>
        <dbReference type="ARBA" id="ARBA00022448"/>
    </source>
</evidence>
<dbReference type="GO" id="GO:0015833">
    <property type="term" value="P:peptide transport"/>
    <property type="evidence" value="ECO:0007669"/>
    <property type="project" value="InterPro"/>
</dbReference>
<dbReference type="GO" id="GO:0005524">
    <property type="term" value="F:ATP binding"/>
    <property type="evidence" value="ECO:0007669"/>
    <property type="project" value="UniProtKB-KW"/>
</dbReference>
<evidence type="ECO:0000313" key="4">
    <source>
        <dbReference type="EMBL" id="SHJ50339.1"/>
    </source>
</evidence>
<keyword evidence="2" id="KW-0547">Nucleotide-binding</keyword>
<name>A0A1M6JUK9_9FIRM</name>
<evidence type="ECO:0000256" key="3">
    <source>
        <dbReference type="ARBA" id="ARBA00022840"/>
    </source>
</evidence>
<dbReference type="Gene3D" id="3.40.50.300">
    <property type="entry name" value="P-loop containing nucleotide triphosphate hydrolases"/>
    <property type="match status" value="1"/>
</dbReference>
<dbReference type="InterPro" id="IPR027417">
    <property type="entry name" value="P-loop_NTPase"/>
</dbReference>
<dbReference type="InterPro" id="IPR013563">
    <property type="entry name" value="Oligopep_ABC_C"/>
</dbReference>
<organism evidence="4 5">
    <name type="scientific">Desulfofundulus thermosubterraneus DSM 16057</name>
    <dbReference type="NCBI Taxonomy" id="1121432"/>
    <lineage>
        <taxon>Bacteria</taxon>
        <taxon>Bacillati</taxon>
        <taxon>Bacillota</taxon>
        <taxon>Clostridia</taxon>
        <taxon>Eubacteriales</taxon>
        <taxon>Peptococcaceae</taxon>
        <taxon>Desulfofundulus</taxon>
    </lineage>
</organism>
<dbReference type="NCBIfam" id="TIGR01727">
    <property type="entry name" value="oligo_HPY"/>
    <property type="match status" value="1"/>
</dbReference>
<reference evidence="5" key="1">
    <citation type="submission" date="2016-11" db="EMBL/GenBank/DDBJ databases">
        <authorList>
            <person name="Varghese N."/>
            <person name="Submissions S."/>
        </authorList>
    </citation>
    <scope>NUCLEOTIDE SEQUENCE [LARGE SCALE GENOMIC DNA]</scope>
    <source>
        <strain evidence="5">DSM 16057</strain>
    </source>
</reference>
<dbReference type="Proteomes" id="UP000184529">
    <property type="component" value="Unassembled WGS sequence"/>
</dbReference>
<evidence type="ECO:0000256" key="2">
    <source>
        <dbReference type="ARBA" id="ARBA00022741"/>
    </source>
</evidence>
<dbReference type="STRING" id="1121432.SAMN02745219_02711"/>
<gene>
    <name evidence="4" type="ORF">SAMN02745219_02711</name>
</gene>
<proteinExistence type="predicted"/>
<dbReference type="EMBL" id="FQZM01000037">
    <property type="protein sequence ID" value="SHJ50339.1"/>
    <property type="molecule type" value="Genomic_DNA"/>
</dbReference>